<keyword evidence="4" id="KW-0378">Hydrolase</keyword>
<feature type="domain" description="Beta-lactamase-related" evidence="3">
    <location>
        <begin position="72"/>
        <end position="377"/>
    </location>
</feature>
<comment type="caution">
    <text evidence="4">The sequence shown here is derived from an EMBL/GenBank/DDBJ whole genome shotgun (WGS) entry which is preliminary data.</text>
</comment>
<dbReference type="RefSeq" id="WP_344438829.1">
    <property type="nucleotide sequence ID" value="NZ_BAAASL010000025.1"/>
</dbReference>
<dbReference type="InterPro" id="IPR001466">
    <property type="entry name" value="Beta-lactam-related"/>
</dbReference>
<gene>
    <name evidence="4" type="ORF">GCM10010315_53630</name>
</gene>
<organism evidence="4 5">
    <name type="scientific">Streptomyces luteosporeus</name>
    <dbReference type="NCBI Taxonomy" id="173856"/>
    <lineage>
        <taxon>Bacteria</taxon>
        <taxon>Bacillati</taxon>
        <taxon>Actinomycetota</taxon>
        <taxon>Actinomycetes</taxon>
        <taxon>Kitasatosporales</taxon>
        <taxon>Streptomycetaceae</taxon>
        <taxon>Streptomyces</taxon>
    </lineage>
</organism>
<name>A0ABP6GMI0_9ACTN</name>
<dbReference type="Pfam" id="PF00144">
    <property type="entry name" value="Beta-lactamase"/>
    <property type="match status" value="1"/>
</dbReference>
<evidence type="ECO:0000256" key="1">
    <source>
        <dbReference type="SAM" id="MobiDB-lite"/>
    </source>
</evidence>
<dbReference type="SUPFAM" id="SSF56601">
    <property type="entry name" value="beta-lactamase/transpeptidase-like"/>
    <property type="match status" value="1"/>
</dbReference>
<keyword evidence="5" id="KW-1185">Reference proteome</keyword>
<dbReference type="InterPro" id="IPR012338">
    <property type="entry name" value="Beta-lactam/transpept-like"/>
</dbReference>
<protein>
    <submittedName>
        <fullName evidence="4">Serine hydrolase domain-containing protein</fullName>
    </submittedName>
</protein>
<dbReference type="EMBL" id="BAAASL010000025">
    <property type="protein sequence ID" value="GAA2724272.1"/>
    <property type="molecule type" value="Genomic_DNA"/>
</dbReference>
<dbReference type="Gene3D" id="3.40.710.10">
    <property type="entry name" value="DD-peptidase/beta-lactamase superfamily"/>
    <property type="match status" value="1"/>
</dbReference>
<accession>A0ABP6GMI0</accession>
<sequence>MTATRPRRTPLGIAVTAALAATTLTTTALTTTATAAPARAQDRHAATRAVMEEHVRAGLPGVLGGTREQSGGRTLAWNASAGVADLASGRKRQERDHFRIGSISKVFTSVVLLQLEDEGRLDLDDTVEKYLPGVVHGNGHDGNRITLRQLLNHTSGIYNYTQDPAFRKELTQDFTAHRYETRTPAQLVATAMRHAPSFSPGEPGKWEYSNTNYILAGMVVEKVTGHSYASEIERRILRKLGLHQTSLPGTSPWMPDPSGRAYSKIPGDPEGRTYDVTELNMSWGWAAGEIISTTGDLNRFYGALLGGELLPERRQRELLTTVPANDGGSVGYGLGVETARLSCGKDVWFHSGGVHGSVSLAAATPDGRHTAAFNVNGDWAAIDLQALLESEYCGTRPPAGKGSGPAPERLLSPR</sequence>
<dbReference type="PANTHER" id="PTHR46825:SF7">
    <property type="entry name" value="D-ALANYL-D-ALANINE CARBOXYPEPTIDASE"/>
    <property type="match status" value="1"/>
</dbReference>
<dbReference type="InterPro" id="IPR050491">
    <property type="entry name" value="AmpC-like"/>
</dbReference>
<dbReference type="GO" id="GO:0016787">
    <property type="term" value="F:hydrolase activity"/>
    <property type="evidence" value="ECO:0007669"/>
    <property type="project" value="UniProtKB-KW"/>
</dbReference>
<evidence type="ECO:0000313" key="5">
    <source>
        <dbReference type="Proteomes" id="UP001500886"/>
    </source>
</evidence>
<dbReference type="PANTHER" id="PTHR46825">
    <property type="entry name" value="D-ALANYL-D-ALANINE-CARBOXYPEPTIDASE/ENDOPEPTIDASE AMPH"/>
    <property type="match status" value="1"/>
</dbReference>
<proteinExistence type="predicted"/>
<evidence type="ECO:0000313" key="4">
    <source>
        <dbReference type="EMBL" id="GAA2724272.1"/>
    </source>
</evidence>
<evidence type="ECO:0000259" key="3">
    <source>
        <dbReference type="Pfam" id="PF00144"/>
    </source>
</evidence>
<keyword evidence="2" id="KW-0732">Signal</keyword>
<feature type="region of interest" description="Disordered" evidence="1">
    <location>
        <begin position="395"/>
        <end position="414"/>
    </location>
</feature>
<evidence type="ECO:0000256" key="2">
    <source>
        <dbReference type="SAM" id="SignalP"/>
    </source>
</evidence>
<feature type="signal peptide" evidence="2">
    <location>
        <begin position="1"/>
        <end position="28"/>
    </location>
</feature>
<feature type="chain" id="PRO_5046688553" evidence="2">
    <location>
        <begin position="29"/>
        <end position="414"/>
    </location>
</feature>
<reference evidence="5" key="1">
    <citation type="journal article" date="2019" name="Int. J. Syst. Evol. Microbiol.">
        <title>The Global Catalogue of Microorganisms (GCM) 10K type strain sequencing project: providing services to taxonomists for standard genome sequencing and annotation.</title>
        <authorList>
            <consortium name="The Broad Institute Genomics Platform"/>
            <consortium name="The Broad Institute Genome Sequencing Center for Infectious Disease"/>
            <person name="Wu L."/>
            <person name="Ma J."/>
        </authorList>
    </citation>
    <scope>NUCLEOTIDE SEQUENCE [LARGE SCALE GENOMIC DNA]</scope>
    <source>
        <strain evidence="5">JCM 4542</strain>
    </source>
</reference>
<dbReference type="Proteomes" id="UP001500886">
    <property type="component" value="Unassembled WGS sequence"/>
</dbReference>